<organism evidence="2 3">
    <name type="scientific">Streptomyces graminofaciens</name>
    <dbReference type="NCBI Taxonomy" id="68212"/>
    <lineage>
        <taxon>Bacteria</taxon>
        <taxon>Bacillati</taxon>
        <taxon>Actinomycetota</taxon>
        <taxon>Actinomycetes</taxon>
        <taxon>Kitasatosporales</taxon>
        <taxon>Streptomycetaceae</taxon>
        <taxon>Streptomyces</taxon>
    </lineage>
</organism>
<evidence type="ECO:0000313" key="2">
    <source>
        <dbReference type="EMBL" id="BBC35246.1"/>
    </source>
</evidence>
<dbReference type="Proteomes" id="UP001321542">
    <property type="component" value="Chromosome"/>
</dbReference>
<evidence type="ECO:0000256" key="1">
    <source>
        <dbReference type="SAM" id="MobiDB-lite"/>
    </source>
</evidence>
<sequence>MEYFVQCQQPDGTWEQASSTATDLDFATERLAARRRMRPEFVYRIAQRTTVVVVGPAPAAVSVPPPATRADAEAVARVRALHQPVECVNVRCKLKQWCIGCDPDGIEGCDENPWPCPTIRALDGEQPSGGPCVAGEQQNETPEAETQQQPVPGRNFAAYQAAIVRVALVLREAREHREQTDPSERQDCVMCGADHFAEIRDAIKGKQPDIGAWQDGVQP</sequence>
<feature type="compositionally biased region" description="Polar residues" evidence="1">
    <location>
        <begin position="136"/>
        <end position="149"/>
    </location>
</feature>
<feature type="region of interest" description="Disordered" evidence="1">
    <location>
        <begin position="127"/>
        <end position="149"/>
    </location>
</feature>
<name>A0ABM7FFR8_9ACTN</name>
<protein>
    <submittedName>
        <fullName evidence="2">Uncharacterized protein</fullName>
    </submittedName>
</protein>
<evidence type="ECO:0000313" key="3">
    <source>
        <dbReference type="Proteomes" id="UP001321542"/>
    </source>
</evidence>
<reference evidence="2 3" key="2">
    <citation type="journal article" date="2023" name="ChemBioChem">
        <title>Acyltransferase Domain Exchange between Two Independent Type I Polyketide Synthases in the Same Producer Strain of Macrolide Antibiotics.</title>
        <authorList>
            <person name="Kudo F."/>
            <person name="Kishikawa K."/>
            <person name="Tsuboi K."/>
            <person name="Kido T."/>
            <person name="Usui T."/>
            <person name="Hashimoto J."/>
            <person name="Shin-Ya K."/>
            <person name="Miyanaga A."/>
            <person name="Eguchi T."/>
        </authorList>
    </citation>
    <scope>NUCLEOTIDE SEQUENCE [LARGE SCALE GENOMIC DNA]</scope>
    <source>
        <strain evidence="2 3">A-8890</strain>
    </source>
</reference>
<accession>A0ABM7FFR8</accession>
<gene>
    <name evidence="2" type="ORF">SGFS_065400</name>
</gene>
<reference evidence="2 3" key="1">
    <citation type="journal article" date="2010" name="ChemBioChem">
        <title>Cloning and characterization of the biosynthetic gene cluster of 16-membered macrolide antibiotic FD-891: involvement of a dual functional cytochrome P450 monooxygenase catalyzing epoxidation and hydroxylation.</title>
        <authorList>
            <person name="Kudo F."/>
            <person name="Motegi A."/>
            <person name="Mizoue K."/>
            <person name="Eguchi T."/>
        </authorList>
    </citation>
    <scope>NUCLEOTIDE SEQUENCE [LARGE SCALE GENOMIC DNA]</scope>
    <source>
        <strain evidence="2 3">A-8890</strain>
    </source>
</reference>
<proteinExistence type="predicted"/>
<dbReference type="EMBL" id="AP018448">
    <property type="protein sequence ID" value="BBC35246.1"/>
    <property type="molecule type" value="Genomic_DNA"/>
</dbReference>
<keyword evidence="3" id="KW-1185">Reference proteome</keyword>